<feature type="compositionally biased region" description="Low complexity" evidence="1">
    <location>
        <begin position="18"/>
        <end position="46"/>
    </location>
</feature>
<feature type="compositionally biased region" description="Polar residues" evidence="1">
    <location>
        <begin position="1"/>
        <end position="17"/>
    </location>
</feature>
<dbReference type="GO" id="GO:0034450">
    <property type="term" value="F:ubiquitin-ubiquitin ligase activity"/>
    <property type="evidence" value="ECO:0007669"/>
    <property type="project" value="InterPro"/>
</dbReference>
<dbReference type="AlphaFoldDB" id="A0A9P7N3R8"/>
<dbReference type="PANTHER" id="PTHR13931:SF2">
    <property type="entry name" value="UBIQUITIN CONJUGATION FACTOR E4 B"/>
    <property type="match status" value="1"/>
</dbReference>
<reference evidence="2" key="1">
    <citation type="journal article" date="2020" name="bioRxiv">
        <title>Whole genome comparisons of ergot fungi reveals the divergence and evolution of species within the genus Claviceps are the result of varying mechanisms driving genome evolution and host range expansion.</title>
        <authorList>
            <person name="Wyka S.A."/>
            <person name="Mondo S.J."/>
            <person name="Liu M."/>
            <person name="Dettman J."/>
            <person name="Nalam V."/>
            <person name="Broders K.D."/>
        </authorList>
    </citation>
    <scope>NUCLEOTIDE SEQUENCE</scope>
    <source>
        <strain evidence="2">CCC 602</strain>
    </source>
</reference>
<dbReference type="OrthoDB" id="20295at2759"/>
<keyword evidence="3" id="KW-1185">Reference proteome</keyword>
<dbReference type="GO" id="GO:0005737">
    <property type="term" value="C:cytoplasm"/>
    <property type="evidence" value="ECO:0007669"/>
    <property type="project" value="TreeGrafter"/>
</dbReference>
<name>A0A9P7N3R8_9HYPO</name>
<evidence type="ECO:0000313" key="2">
    <source>
        <dbReference type="EMBL" id="KAG5982217.1"/>
    </source>
</evidence>
<dbReference type="GO" id="GO:0036503">
    <property type="term" value="P:ERAD pathway"/>
    <property type="evidence" value="ECO:0007669"/>
    <property type="project" value="InterPro"/>
</dbReference>
<comment type="caution">
    <text evidence="2">The sequence shown here is derived from an EMBL/GenBank/DDBJ whole genome shotgun (WGS) entry which is preliminary data.</text>
</comment>
<proteinExistence type="predicted"/>
<dbReference type="GO" id="GO:0000151">
    <property type="term" value="C:ubiquitin ligase complex"/>
    <property type="evidence" value="ECO:0007669"/>
    <property type="project" value="InterPro"/>
</dbReference>
<dbReference type="InterPro" id="IPR045132">
    <property type="entry name" value="UBE4"/>
</dbReference>
<organism evidence="2 3">
    <name type="scientific">Claviceps pusilla</name>
    <dbReference type="NCBI Taxonomy" id="123648"/>
    <lineage>
        <taxon>Eukaryota</taxon>
        <taxon>Fungi</taxon>
        <taxon>Dikarya</taxon>
        <taxon>Ascomycota</taxon>
        <taxon>Pezizomycotina</taxon>
        <taxon>Sordariomycetes</taxon>
        <taxon>Hypocreomycetidae</taxon>
        <taxon>Hypocreales</taxon>
        <taxon>Clavicipitaceae</taxon>
        <taxon>Claviceps</taxon>
    </lineage>
</organism>
<dbReference type="GO" id="GO:0005634">
    <property type="term" value="C:nucleus"/>
    <property type="evidence" value="ECO:0007669"/>
    <property type="project" value="TreeGrafter"/>
</dbReference>
<dbReference type="EMBL" id="SRPW01004469">
    <property type="protein sequence ID" value="KAG5982217.1"/>
    <property type="molecule type" value="Genomic_DNA"/>
</dbReference>
<feature type="region of interest" description="Disordered" evidence="1">
    <location>
        <begin position="1"/>
        <end position="128"/>
    </location>
</feature>
<evidence type="ECO:0000313" key="3">
    <source>
        <dbReference type="Proteomes" id="UP000748025"/>
    </source>
</evidence>
<dbReference type="GO" id="GO:0000209">
    <property type="term" value="P:protein polyubiquitination"/>
    <property type="evidence" value="ECO:0007669"/>
    <property type="project" value="TreeGrafter"/>
</dbReference>
<protein>
    <submittedName>
        <fullName evidence="2">Uncharacterized protein</fullName>
    </submittedName>
</protein>
<gene>
    <name evidence="2" type="ORF">E4U43_006468</name>
</gene>
<feature type="non-terminal residue" evidence="2">
    <location>
        <position position="236"/>
    </location>
</feature>
<dbReference type="PANTHER" id="PTHR13931">
    <property type="entry name" value="UBIQUITINATION FACTOR E4"/>
    <property type="match status" value="1"/>
</dbReference>
<dbReference type="Proteomes" id="UP000748025">
    <property type="component" value="Unassembled WGS sequence"/>
</dbReference>
<accession>A0A9P7N3R8</accession>
<evidence type="ECO:0000256" key="1">
    <source>
        <dbReference type="SAM" id="MobiDB-lite"/>
    </source>
</evidence>
<sequence>MLGSVARTSSANEPNALTTQPSSTASSSSSSSSSTPSKTPQTTASADPPAVQPRTKINVTPAPTPAPSSQNPFKQLGVQIKSDPTGSPRSSRKRLAAEVDDGPAAFAVQKTTPQPPQPPQQPRQESDQDFEHRILSQIFRISVDPHHMSDLQGQRFVFLPHLNQELNDSGEPLKLSIGNLDQAIIESCSNWEASSPLFDYLLPCWKRAAKTASTVKNASPRRQEVIEEAKRLCMSN</sequence>